<dbReference type="SUPFAM" id="SSF55931">
    <property type="entry name" value="Glutamine synthetase/guanido kinase"/>
    <property type="match status" value="1"/>
</dbReference>
<gene>
    <name evidence="8" type="ORF">GSOID_T00012116001</name>
</gene>
<dbReference type="OrthoDB" id="430219at2759"/>
<feature type="binding site" evidence="6">
    <location>
        <position position="13"/>
    </location>
    <ligand>
        <name>ATP</name>
        <dbReference type="ChEBI" id="CHEBI:30616"/>
    </ligand>
</feature>
<dbReference type="EMBL" id="FN653448">
    <property type="protein sequence ID" value="CBY15220.1"/>
    <property type="molecule type" value="Genomic_DNA"/>
</dbReference>
<protein>
    <recommendedName>
        <fullName evidence="1">creatine kinase</fullName>
        <ecNumber evidence="1">2.7.3.2</ecNumber>
    </recommendedName>
</protein>
<dbReference type="InterPro" id="IPR014746">
    <property type="entry name" value="Gln_synth/guanido_kin_cat_dom"/>
</dbReference>
<evidence type="ECO:0000256" key="4">
    <source>
        <dbReference type="ARBA" id="ARBA00022777"/>
    </source>
</evidence>
<dbReference type="GO" id="GO:0046314">
    <property type="term" value="P:phosphocreatine biosynthetic process"/>
    <property type="evidence" value="ECO:0007669"/>
    <property type="project" value="InterPro"/>
</dbReference>
<keyword evidence="2 6" id="KW-0808">Transferase</keyword>
<evidence type="ECO:0000313" key="8">
    <source>
        <dbReference type="EMBL" id="CBY15220.1"/>
    </source>
</evidence>
<evidence type="ECO:0000259" key="7">
    <source>
        <dbReference type="PROSITE" id="PS51510"/>
    </source>
</evidence>
<keyword evidence="4 6" id="KW-0418">Kinase</keyword>
<name>E4Y008_OIKDI</name>
<evidence type="ECO:0000256" key="1">
    <source>
        <dbReference type="ARBA" id="ARBA00012231"/>
    </source>
</evidence>
<evidence type="ECO:0000313" key="9">
    <source>
        <dbReference type="Proteomes" id="UP000001307"/>
    </source>
</evidence>
<dbReference type="PROSITE" id="PS51510">
    <property type="entry name" value="PHOSPHAGEN_KINASE_C"/>
    <property type="match status" value="1"/>
</dbReference>
<dbReference type="PANTHER" id="PTHR11547:SF38">
    <property type="entry name" value="ARGININE KINASE 1-RELATED"/>
    <property type="match status" value="1"/>
</dbReference>
<evidence type="ECO:0000256" key="5">
    <source>
        <dbReference type="ARBA" id="ARBA00022840"/>
    </source>
</evidence>
<keyword evidence="5 6" id="KW-0067">ATP-binding</keyword>
<comment type="similarity">
    <text evidence="6">Belongs to the ATP:guanido phosphotransferase family.</text>
</comment>
<evidence type="ECO:0000256" key="2">
    <source>
        <dbReference type="ARBA" id="ARBA00022679"/>
    </source>
</evidence>
<sequence length="123" mass="14183">MTDSEREQLIADHFLFKGGDKFLASSGLERDWPQARGIFHNTDKTFLVWLNEEDQLRIISMQKGFNLRQILNRSIAEKYQLEIRGKNGEHSEKSDVFDISNARRLGRSEVQWVGPFCVGASPQ</sequence>
<comment type="caution">
    <text evidence="6">Lacks conserved residue(s) required for the propagation of feature annotation.</text>
</comment>
<evidence type="ECO:0000256" key="6">
    <source>
        <dbReference type="PROSITE-ProRule" id="PRU00843"/>
    </source>
</evidence>
<dbReference type="GO" id="GO:0005615">
    <property type="term" value="C:extracellular space"/>
    <property type="evidence" value="ECO:0007669"/>
    <property type="project" value="TreeGrafter"/>
</dbReference>
<dbReference type="InterPro" id="IPR022414">
    <property type="entry name" value="ATP-guanido_PTrfase_cat"/>
</dbReference>
<dbReference type="EC" id="2.7.3.2" evidence="1"/>
<dbReference type="GO" id="GO:0004111">
    <property type="term" value="F:creatine kinase activity"/>
    <property type="evidence" value="ECO:0007669"/>
    <property type="project" value="UniProtKB-EC"/>
</dbReference>
<feature type="binding site" evidence="6">
    <location>
        <position position="57"/>
    </location>
    <ligand>
        <name>ATP</name>
        <dbReference type="ChEBI" id="CHEBI:30616"/>
    </ligand>
</feature>
<reference evidence="8" key="1">
    <citation type="journal article" date="2010" name="Science">
        <title>Plasticity of animal genome architecture unmasked by rapid evolution of a pelagic tunicate.</title>
        <authorList>
            <person name="Denoeud F."/>
            <person name="Henriet S."/>
            <person name="Mungpakdee S."/>
            <person name="Aury J.M."/>
            <person name="Da Silva C."/>
            <person name="Brinkmann H."/>
            <person name="Mikhaleva J."/>
            <person name="Olsen L.C."/>
            <person name="Jubin C."/>
            <person name="Canestro C."/>
            <person name="Bouquet J.M."/>
            <person name="Danks G."/>
            <person name="Poulain J."/>
            <person name="Campsteijn C."/>
            <person name="Adamski M."/>
            <person name="Cross I."/>
            <person name="Yadetie F."/>
            <person name="Muffato M."/>
            <person name="Louis A."/>
            <person name="Butcher S."/>
            <person name="Tsagkogeorga G."/>
            <person name="Konrad A."/>
            <person name="Singh S."/>
            <person name="Jensen M.F."/>
            <person name="Cong E.H."/>
            <person name="Eikeseth-Otteraa H."/>
            <person name="Noel B."/>
            <person name="Anthouard V."/>
            <person name="Porcel B.M."/>
            <person name="Kachouri-Lafond R."/>
            <person name="Nishino A."/>
            <person name="Ugolini M."/>
            <person name="Chourrout P."/>
            <person name="Nishida H."/>
            <person name="Aasland R."/>
            <person name="Huzurbazar S."/>
            <person name="Westhof E."/>
            <person name="Delsuc F."/>
            <person name="Lehrach H."/>
            <person name="Reinhardt R."/>
            <person name="Weissenbach J."/>
            <person name="Roy S.W."/>
            <person name="Artiguenave F."/>
            <person name="Postlethwait J.H."/>
            <person name="Manak J.R."/>
            <person name="Thompson E.M."/>
            <person name="Jaillon O."/>
            <person name="Du Pasquier L."/>
            <person name="Boudinot P."/>
            <person name="Liberles D.A."/>
            <person name="Volff J.N."/>
            <person name="Philippe H."/>
            <person name="Lenhard B."/>
            <person name="Roest Crollius H."/>
            <person name="Wincker P."/>
            <person name="Chourrout D."/>
        </authorList>
    </citation>
    <scope>NUCLEOTIDE SEQUENCE [LARGE SCALE GENOMIC DNA]</scope>
</reference>
<organism evidence="8">
    <name type="scientific">Oikopleura dioica</name>
    <name type="common">Tunicate</name>
    <dbReference type="NCBI Taxonomy" id="34765"/>
    <lineage>
        <taxon>Eukaryota</taxon>
        <taxon>Metazoa</taxon>
        <taxon>Chordata</taxon>
        <taxon>Tunicata</taxon>
        <taxon>Appendicularia</taxon>
        <taxon>Copelata</taxon>
        <taxon>Oikopleuridae</taxon>
        <taxon>Oikopleura</taxon>
    </lineage>
</organism>
<proteinExistence type="inferred from homology"/>
<accession>E4Y008</accession>
<keyword evidence="9" id="KW-1185">Reference proteome</keyword>
<dbReference type="InParanoid" id="E4Y008"/>
<dbReference type="InterPro" id="IPR000749">
    <property type="entry name" value="ATP-guanido_PTrfase"/>
</dbReference>
<dbReference type="GO" id="GO:0005524">
    <property type="term" value="F:ATP binding"/>
    <property type="evidence" value="ECO:0007669"/>
    <property type="project" value="UniProtKB-UniRule"/>
</dbReference>
<dbReference type="PANTHER" id="PTHR11547">
    <property type="entry name" value="ARGININE OR CREATINE KINASE"/>
    <property type="match status" value="1"/>
</dbReference>
<evidence type="ECO:0000256" key="3">
    <source>
        <dbReference type="ARBA" id="ARBA00022741"/>
    </source>
</evidence>
<dbReference type="Pfam" id="PF00217">
    <property type="entry name" value="ATP-gua_Ptrans"/>
    <property type="match status" value="1"/>
</dbReference>
<dbReference type="Gene3D" id="3.30.590.10">
    <property type="entry name" value="Glutamine synthetase/guanido kinase, catalytic domain"/>
    <property type="match status" value="2"/>
</dbReference>
<dbReference type="AlphaFoldDB" id="E4Y008"/>
<keyword evidence="3 6" id="KW-0547">Nucleotide-binding</keyword>
<feature type="domain" description="Phosphagen kinase C-terminal" evidence="7">
    <location>
        <begin position="1"/>
        <end position="73"/>
    </location>
</feature>
<dbReference type="Proteomes" id="UP000001307">
    <property type="component" value="Unassembled WGS sequence"/>
</dbReference>